<evidence type="ECO:0000313" key="5">
    <source>
        <dbReference type="Proteomes" id="UP000190951"/>
    </source>
</evidence>
<keyword evidence="2" id="KW-0560">Oxidoreductase</keyword>
<sequence>MKYALITGGTSGIGLELVRNFARNGYNIVIVSSNSESLKKVKQKLENEFDVKVVTYKQDMGKIGAATQLYGRIKEDNLDISILVNNAGIGLVGSTDRIDLQDDESMMILNVINLVELCKLYISDMYDKGKGKILNVSSIGAFQPGPYTSTYFASKAFVLSYSRAIRYEAKKKGVQVSTLCPGATKTNFFHREGTITPRSAMTAEEVAVYAYKLFMKNRSVIVPGFTNRIKNWLPVKLKMMFVAKMKSTE</sequence>
<dbReference type="PIRSF" id="PIRSF000126">
    <property type="entry name" value="11-beta-HSD1"/>
    <property type="match status" value="1"/>
</dbReference>
<comment type="similarity">
    <text evidence="1 3">Belongs to the short-chain dehydrogenases/reductases (SDR) family.</text>
</comment>
<evidence type="ECO:0000256" key="1">
    <source>
        <dbReference type="ARBA" id="ARBA00006484"/>
    </source>
</evidence>
<keyword evidence="5" id="KW-1185">Reference proteome</keyword>
<accession>A0A1S8L378</accession>
<dbReference type="RefSeq" id="WP_077832599.1">
    <property type="nucleotide sequence ID" value="NZ_CP096983.1"/>
</dbReference>
<protein>
    <submittedName>
        <fullName evidence="4">Uncharacterized protein</fullName>
    </submittedName>
</protein>
<dbReference type="AlphaFoldDB" id="A0A1S8L378"/>
<dbReference type="PRINTS" id="PR00080">
    <property type="entry name" value="SDRFAMILY"/>
</dbReference>
<dbReference type="Pfam" id="PF00106">
    <property type="entry name" value="adh_short"/>
    <property type="match status" value="1"/>
</dbReference>
<dbReference type="PANTHER" id="PTHR42901">
    <property type="entry name" value="ALCOHOL DEHYDROGENASE"/>
    <property type="match status" value="1"/>
</dbReference>
<dbReference type="InterPro" id="IPR002347">
    <property type="entry name" value="SDR_fam"/>
</dbReference>
<reference evidence="4 5" key="1">
    <citation type="submission" date="2022-04" db="EMBL/GenBank/DDBJ databases">
        <title>Genome sequence of C. roseum typestrain.</title>
        <authorList>
            <person name="Poehlein A."/>
            <person name="Schoch T."/>
            <person name="Duerre P."/>
            <person name="Daniel R."/>
        </authorList>
    </citation>
    <scope>NUCLEOTIDE SEQUENCE [LARGE SCALE GENOMIC DNA]</scope>
    <source>
        <strain evidence="4 5">DSM 7320</strain>
    </source>
</reference>
<evidence type="ECO:0000313" key="4">
    <source>
        <dbReference type="EMBL" id="URZ12520.1"/>
    </source>
</evidence>
<dbReference type="InterPro" id="IPR036291">
    <property type="entry name" value="NAD(P)-bd_dom_sf"/>
</dbReference>
<name>A0A1S8L378_9CLOT</name>
<dbReference type="Gene3D" id="3.40.50.720">
    <property type="entry name" value="NAD(P)-binding Rossmann-like Domain"/>
    <property type="match status" value="1"/>
</dbReference>
<gene>
    <name evidence="4" type="ORF">CROST_032420</name>
</gene>
<dbReference type="GO" id="GO:0016491">
    <property type="term" value="F:oxidoreductase activity"/>
    <property type="evidence" value="ECO:0007669"/>
    <property type="project" value="UniProtKB-KW"/>
</dbReference>
<proteinExistence type="inferred from homology"/>
<evidence type="ECO:0000256" key="3">
    <source>
        <dbReference type="RuleBase" id="RU000363"/>
    </source>
</evidence>
<dbReference type="STRING" id="84029.CROST_28150"/>
<dbReference type="CDD" id="cd05233">
    <property type="entry name" value="SDR_c"/>
    <property type="match status" value="1"/>
</dbReference>
<dbReference type="PANTHER" id="PTHR42901:SF1">
    <property type="entry name" value="ALCOHOL DEHYDROGENASE"/>
    <property type="match status" value="1"/>
</dbReference>
<dbReference type="Proteomes" id="UP000190951">
    <property type="component" value="Chromosome"/>
</dbReference>
<organism evidence="4 5">
    <name type="scientific">Clostridium felsineum</name>
    <dbReference type="NCBI Taxonomy" id="36839"/>
    <lineage>
        <taxon>Bacteria</taxon>
        <taxon>Bacillati</taxon>
        <taxon>Bacillota</taxon>
        <taxon>Clostridia</taxon>
        <taxon>Eubacteriales</taxon>
        <taxon>Clostridiaceae</taxon>
        <taxon>Clostridium</taxon>
    </lineage>
</organism>
<dbReference type="KEGG" id="crw:CROST_032420"/>
<dbReference type="EMBL" id="CP096983">
    <property type="protein sequence ID" value="URZ12520.1"/>
    <property type="molecule type" value="Genomic_DNA"/>
</dbReference>
<dbReference type="PRINTS" id="PR00081">
    <property type="entry name" value="GDHRDH"/>
</dbReference>
<dbReference type="SUPFAM" id="SSF51735">
    <property type="entry name" value="NAD(P)-binding Rossmann-fold domains"/>
    <property type="match status" value="1"/>
</dbReference>
<evidence type="ECO:0000256" key="2">
    <source>
        <dbReference type="ARBA" id="ARBA00023002"/>
    </source>
</evidence>